<dbReference type="GO" id="GO:0044281">
    <property type="term" value="P:small molecule metabolic process"/>
    <property type="evidence" value="ECO:0007669"/>
    <property type="project" value="UniProtKB-ARBA"/>
</dbReference>
<proteinExistence type="predicted"/>
<dbReference type="InterPro" id="IPR011766">
    <property type="entry name" value="TPP_enzyme_TPP-bd"/>
</dbReference>
<evidence type="ECO:0000259" key="3">
    <source>
        <dbReference type="Pfam" id="PF02775"/>
    </source>
</evidence>
<dbReference type="Proteomes" id="UP000019141">
    <property type="component" value="Unassembled WGS sequence"/>
</dbReference>
<comment type="caution">
    <text evidence="4">The sequence shown here is derived from an EMBL/GenBank/DDBJ whole genome shotgun (WGS) entry which is preliminary data.</text>
</comment>
<evidence type="ECO:0000313" key="5">
    <source>
        <dbReference type="Proteomes" id="UP000019141"/>
    </source>
</evidence>
<dbReference type="EMBL" id="AZHW01001104">
    <property type="protein sequence ID" value="ETW94208.1"/>
    <property type="molecule type" value="Genomic_DNA"/>
</dbReference>
<gene>
    <name evidence="4" type="ORF">ETSY1_35865</name>
</gene>
<evidence type="ECO:0000256" key="2">
    <source>
        <dbReference type="ARBA" id="ARBA00023239"/>
    </source>
</evidence>
<dbReference type="HOGENOM" id="CLU_117492_0_0_7"/>
<dbReference type="Gene3D" id="3.40.50.970">
    <property type="match status" value="1"/>
</dbReference>
<evidence type="ECO:0000313" key="4">
    <source>
        <dbReference type="EMBL" id="ETW94208.1"/>
    </source>
</evidence>
<accession>W4L801</accession>
<dbReference type="InterPro" id="IPR029061">
    <property type="entry name" value="THDP-binding"/>
</dbReference>
<keyword evidence="5" id="KW-1185">Reference proteome</keyword>
<dbReference type="PANTHER" id="PTHR42818:SF1">
    <property type="entry name" value="SULFOPYRUVATE DECARBOXYLASE"/>
    <property type="match status" value="1"/>
</dbReference>
<reference evidence="4 5" key="1">
    <citation type="journal article" date="2014" name="Nature">
        <title>An environmental bacterial taxon with a large and distinct metabolic repertoire.</title>
        <authorList>
            <person name="Wilson M.C."/>
            <person name="Mori T."/>
            <person name="Ruckert C."/>
            <person name="Uria A.R."/>
            <person name="Helf M.J."/>
            <person name="Takada K."/>
            <person name="Gernert C."/>
            <person name="Steffens U.A."/>
            <person name="Heycke N."/>
            <person name="Schmitt S."/>
            <person name="Rinke C."/>
            <person name="Helfrich E.J."/>
            <person name="Brachmann A.O."/>
            <person name="Gurgui C."/>
            <person name="Wakimoto T."/>
            <person name="Kracht M."/>
            <person name="Crusemann M."/>
            <person name="Hentschel U."/>
            <person name="Abe I."/>
            <person name="Matsunaga S."/>
            <person name="Kalinowski J."/>
            <person name="Takeyama H."/>
            <person name="Piel J."/>
        </authorList>
    </citation>
    <scope>NUCLEOTIDE SEQUENCE [LARGE SCALE GENOMIC DNA]</scope>
    <source>
        <strain evidence="5">TSY1</strain>
    </source>
</reference>
<dbReference type="GO" id="GO:0016831">
    <property type="term" value="F:carboxy-lyase activity"/>
    <property type="evidence" value="ECO:0007669"/>
    <property type="project" value="UniProtKB-KW"/>
</dbReference>
<name>W4L801_ENTF1</name>
<dbReference type="AlphaFoldDB" id="W4L801"/>
<dbReference type="InterPro" id="IPR051818">
    <property type="entry name" value="TPP_dependent_decarboxylase"/>
</dbReference>
<feature type="domain" description="Thiamine pyrophosphate enzyme TPP-binding" evidence="3">
    <location>
        <begin position="42"/>
        <end position="158"/>
    </location>
</feature>
<dbReference type="PANTHER" id="PTHR42818">
    <property type="entry name" value="SULFOPYRUVATE DECARBOXYLASE SUBUNIT ALPHA"/>
    <property type="match status" value="1"/>
</dbReference>
<evidence type="ECO:0000256" key="1">
    <source>
        <dbReference type="ARBA" id="ARBA00022793"/>
    </source>
</evidence>
<protein>
    <recommendedName>
        <fullName evidence="3">Thiamine pyrophosphate enzyme TPP-binding domain-containing protein</fullName>
    </recommendedName>
</protein>
<keyword evidence="2" id="KW-0456">Lyase</keyword>
<dbReference type="SUPFAM" id="SSF52518">
    <property type="entry name" value="Thiamin diphosphate-binding fold (THDP-binding)"/>
    <property type="match status" value="1"/>
</dbReference>
<keyword evidence="1" id="KW-0210">Decarboxylase</keyword>
<dbReference type="Pfam" id="PF02775">
    <property type="entry name" value="TPP_enzyme_C"/>
    <property type="match status" value="1"/>
</dbReference>
<sequence length="196" mass="21367">MIDVNDLFKFFQQQRGDSVVIPVGTSGRRWYEHSTNKNRDINLGGAMGHATSAALGVALSLPDEKVVMFDAEGALLMNLGILATIAGKEPKNFYHFVLDNECYATTGGQPVPNAKNINYAGMAKEAGYAAAYSFDNLDDIIENLEDILHQTGPVFIAVKVIPMVENEPIGRRKRMPVPTRAASVKALQEELGITND</sequence>
<organism evidence="4 5">
    <name type="scientific">Entotheonella factor</name>
    <dbReference type="NCBI Taxonomy" id="1429438"/>
    <lineage>
        <taxon>Bacteria</taxon>
        <taxon>Pseudomonadati</taxon>
        <taxon>Nitrospinota/Tectimicrobiota group</taxon>
        <taxon>Candidatus Tectimicrobiota</taxon>
        <taxon>Candidatus Entotheonellia</taxon>
        <taxon>Candidatus Entotheonellales</taxon>
        <taxon>Candidatus Entotheonellaceae</taxon>
        <taxon>Candidatus Entotheonella</taxon>
    </lineage>
</organism>
<dbReference type="GO" id="GO:0030976">
    <property type="term" value="F:thiamine pyrophosphate binding"/>
    <property type="evidence" value="ECO:0007669"/>
    <property type="project" value="InterPro"/>
</dbReference>